<organism evidence="1 2">
    <name type="scientific">Candidatus Falkowbacteria bacterium RIFOXYD2_FULL_34_120</name>
    <dbReference type="NCBI Taxonomy" id="1798007"/>
    <lineage>
        <taxon>Bacteria</taxon>
        <taxon>Candidatus Falkowiibacteriota</taxon>
    </lineage>
</organism>
<sequence>MDKLNLKVLSDSELIAQPGKFRVAVIIDSEIYQIREDVYDIEIAKHLCFTEAGDHPVAIFDDQGNNRLKYK</sequence>
<evidence type="ECO:0000313" key="2">
    <source>
        <dbReference type="Proteomes" id="UP000177579"/>
    </source>
</evidence>
<evidence type="ECO:0000313" key="1">
    <source>
        <dbReference type="EMBL" id="OGF41011.1"/>
    </source>
</evidence>
<proteinExistence type="predicted"/>
<gene>
    <name evidence="1" type="ORF">A2531_03585</name>
</gene>
<reference evidence="1 2" key="1">
    <citation type="journal article" date="2016" name="Nat. Commun.">
        <title>Thousands of microbial genomes shed light on interconnected biogeochemical processes in an aquifer system.</title>
        <authorList>
            <person name="Anantharaman K."/>
            <person name="Brown C.T."/>
            <person name="Hug L.A."/>
            <person name="Sharon I."/>
            <person name="Castelle C.J."/>
            <person name="Probst A.J."/>
            <person name="Thomas B.C."/>
            <person name="Singh A."/>
            <person name="Wilkins M.J."/>
            <person name="Karaoz U."/>
            <person name="Brodie E.L."/>
            <person name="Williams K.H."/>
            <person name="Hubbard S.S."/>
            <person name="Banfield J.F."/>
        </authorList>
    </citation>
    <scope>NUCLEOTIDE SEQUENCE [LARGE SCALE GENOMIC DNA]</scope>
</reference>
<protein>
    <submittedName>
        <fullName evidence="1">Uncharacterized protein</fullName>
    </submittedName>
</protein>
<accession>A0A1F5TR55</accession>
<comment type="caution">
    <text evidence="1">The sequence shown here is derived from an EMBL/GenBank/DDBJ whole genome shotgun (WGS) entry which is preliminary data.</text>
</comment>
<dbReference type="EMBL" id="MFGO01000015">
    <property type="protein sequence ID" value="OGF41011.1"/>
    <property type="molecule type" value="Genomic_DNA"/>
</dbReference>
<dbReference type="AlphaFoldDB" id="A0A1F5TR55"/>
<dbReference type="Proteomes" id="UP000177579">
    <property type="component" value="Unassembled WGS sequence"/>
</dbReference>
<name>A0A1F5TR55_9BACT</name>